<feature type="transmembrane region" description="Helical" evidence="13">
    <location>
        <begin position="147"/>
        <end position="165"/>
    </location>
</feature>
<evidence type="ECO:0000256" key="5">
    <source>
        <dbReference type="ARBA" id="ARBA00022714"/>
    </source>
</evidence>
<feature type="transmembrane region" description="Helical" evidence="13">
    <location>
        <begin position="7"/>
        <end position="26"/>
    </location>
</feature>
<dbReference type="Gene3D" id="2.40.30.10">
    <property type="entry name" value="Translation factors"/>
    <property type="match status" value="1"/>
</dbReference>
<dbReference type="SFLD" id="SFLDG01168">
    <property type="entry name" value="Ferric_reductase_subgroup_(FRE"/>
    <property type="match status" value="1"/>
</dbReference>
<protein>
    <submittedName>
        <fullName evidence="15">Oxidoreductase</fullName>
    </submittedName>
</protein>
<keyword evidence="5" id="KW-0001">2Fe-2S</keyword>
<keyword evidence="7" id="KW-0274">FAD</keyword>
<name>A0A7C2TLM8_9BACT</name>
<comment type="cofactor">
    <cofactor evidence="1">
        <name>FAD</name>
        <dbReference type="ChEBI" id="CHEBI:57692"/>
    </cofactor>
</comment>
<keyword evidence="9" id="KW-0560">Oxidoreductase</keyword>
<evidence type="ECO:0000313" key="15">
    <source>
        <dbReference type="EMBL" id="HET98481.1"/>
    </source>
</evidence>
<keyword evidence="8 13" id="KW-1133">Transmembrane helix</keyword>
<evidence type="ECO:0000256" key="10">
    <source>
        <dbReference type="ARBA" id="ARBA00023004"/>
    </source>
</evidence>
<feature type="transmembrane region" description="Helical" evidence="13">
    <location>
        <begin position="110"/>
        <end position="135"/>
    </location>
</feature>
<keyword evidence="11" id="KW-0411">Iron-sulfur</keyword>
<dbReference type="InterPro" id="IPR001433">
    <property type="entry name" value="OxRdtase_FAD/NAD-bd"/>
</dbReference>
<dbReference type="InterPro" id="IPR017927">
    <property type="entry name" value="FAD-bd_FR_type"/>
</dbReference>
<dbReference type="Proteomes" id="UP000885986">
    <property type="component" value="Unassembled WGS sequence"/>
</dbReference>
<evidence type="ECO:0000259" key="14">
    <source>
        <dbReference type="PROSITE" id="PS51384"/>
    </source>
</evidence>
<dbReference type="SFLD" id="SFLDS00052">
    <property type="entry name" value="Ferric_Reductase_Domain"/>
    <property type="match status" value="1"/>
</dbReference>
<dbReference type="InterPro" id="IPR001709">
    <property type="entry name" value="Flavoprot_Pyr_Nucl_cyt_Rdtase"/>
</dbReference>
<comment type="subcellular location">
    <subcellularLocation>
        <location evidence="2">Membrane</location>
        <topology evidence="2">Multi-pass membrane protein</topology>
    </subcellularLocation>
</comment>
<evidence type="ECO:0000256" key="8">
    <source>
        <dbReference type="ARBA" id="ARBA00022989"/>
    </source>
</evidence>
<dbReference type="SUPFAM" id="SSF52343">
    <property type="entry name" value="Ferredoxin reductase-like, C-terminal NADP-linked domain"/>
    <property type="match status" value="1"/>
</dbReference>
<dbReference type="PANTHER" id="PTHR47354">
    <property type="entry name" value="NADH OXIDOREDUCTASE HCR"/>
    <property type="match status" value="1"/>
</dbReference>
<dbReference type="EMBL" id="DSDS01000161">
    <property type="protein sequence ID" value="HET98481.1"/>
    <property type="molecule type" value="Genomic_DNA"/>
</dbReference>
<dbReference type="InterPro" id="IPR013112">
    <property type="entry name" value="FAD-bd_8"/>
</dbReference>
<evidence type="ECO:0000256" key="2">
    <source>
        <dbReference type="ARBA" id="ARBA00004141"/>
    </source>
</evidence>
<evidence type="ECO:0000256" key="7">
    <source>
        <dbReference type="ARBA" id="ARBA00022827"/>
    </source>
</evidence>
<feature type="transmembrane region" description="Helical" evidence="13">
    <location>
        <begin position="177"/>
        <end position="196"/>
    </location>
</feature>
<dbReference type="Pfam" id="PF00175">
    <property type="entry name" value="NAD_binding_1"/>
    <property type="match status" value="1"/>
</dbReference>
<dbReference type="PRINTS" id="PR00410">
    <property type="entry name" value="PHEHYDRXLASE"/>
</dbReference>
<keyword evidence="6" id="KW-0479">Metal-binding</keyword>
<evidence type="ECO:0000256" key="6">
    <source>
        <dbReference type="ARBA" id="ARBA00022723"/>
    </source>
</evidence>
<keyword evidence="4 13" id="KW-0812">Transmembrane</keyword>
<dbReference type="PRINTS" id="PR00371">
    <property type="entry name" value="FPNCR"/>
</dbReference>
<evidence type="ECO:0000256" key="1">
    <source>
        <dbReference type="ARBA" id="ARBA00001974"/>
    </source>
</evidence>
<dbReference type="CDD" id="cd06198">
    <property type="entry name" value="FNR_like_3"/>
    <property type="match status" value="1"/>
</dbReference>
<gene>
    <name evidence="15" type="ORF">ENN98_07305</name>
</gene>
<dbReference type="GO" id="GO:0051537">
    <property type="term" value="F:2 iron, 2 sulfur cluster binding"/>
    <property type="evidence" value="ECO:0007669"/>
    <property type="project" value="UniProtKB-KW"/>
</dbReference>
<sequence>MQHLRSSFWIGLYFIVAVAPLLAMLVEPPPGRGFWREFAVGIGFAGLSMMGLQFFLTGRFRSFTAPYGIDVVYHFHRLISLIAFAFLALHVGALLLASPELLLLLRPASAPAWMVTGVIGFLAFVVVIVTSLFRLKLGLSYEVWRAVHGYLSVAAVLLGVVHIMGVDYYTGSPVKRGLWLVMGAAWLLALVHVRVVKSFLQLQRPYTVAEVTPEQGRSWTLRLRPVGHDGIDFQAGQFAWLTLGKTPFTLREHPFSFASSAMERGEVRLTIKELGDFTSRIGDTAVGTRAYLDGPYGSFTIDGNRAPGFCFIAGGVGITPIMSILRTMADRHDRRPVLLLYGSKKWEEVTFREELEELKQRLRLELVHVLEEPPPRWTGECGLITAELMGRYLPENRMDLEYFICGPGPMQQGMRWAVARLGLPPHKINSESFNFV</sequence>
<evidence type="ECO:0000256" key="13">
    <source>
        <dbReference type="SAM" id="Phobius"/>
    </source>
</evidence>
<feature type="transmembrane region" description="Helical" evidence="13">
    <location>
        <begin position="38"/>
        <end position="57"/>
    </location>
</feature>
<feature type="transmembrane region" description="Helical" evidence="13">
    <location>
        <begin position="78"/>
        <end position="98"/>
    </location>
</feature>
<evidence type="ECO:0000256" key="12">
    <source>
        <dbReference type="ARBA" id="ARBA00023136"/>
    </source>
</evidence>
<reference evidence="15" key="1">
    <citation type="journal article" date="2020" name="mSystems">
        <title>Genome- and Community-Level Interaction Insights into Carbon Utilization and Element Cycling Functions of Hydrothermarchaeota in Hydrothermal Sediment.</title>
        <authorList>
            <person name="Zhou Z."/>
            <person name="Liu Y."/>
            <person name="Xu W."/>
            <person name="Pan J."/>
            <person name="Luo Z.H."/>
            <person name="Li M."/>
        </authorList>
    </citation>
    <scope>NUCLEOTIDE SEQUENCE [LARGE SCALE GENOMIC DNA]</scope>
    <source>
        <strain evidence="15">SpSt-1224</strain>
    </source>
</reference>
<dbReference type="InterPro" id="IPR039261">
    <property type="entry name" value="FNR_nucleotide-bd"/>
</dbReference>
<dbReference type="PROSITE" id="PS51384">
    <property type="entry name" value="FAD_FR"/>
    <property type="match status" value="1"/>
</dbReference>
<dbReference type="InterPro" id="IPR017938">
    <property type="entry name" value="Riboflavin_synthase-like_b-brl"/>
</dbReference>
<comment type="caution">
    <text evidence="15">The sequence shown here is derived from an EMBL/GenBank/DDBJ whole genome shotgun (WGS) entry which is preliminary data.</text>
</comment>
<evidence type="ECO:0000256" key="4">
    <source>
        <dbReference type="ARBA" id="ARBA00022692"/>
    </source>
</evidence>
<dbReference type="GO" id="GO:0016491">
    <property type="term" value="F:oxidoreductase activity"/>
    <property type="evidence" value="ECO:0007669"/>
    <property type="project" value="UniProtKB-KW"/>
</dbReference>
<dbReference type="GO" id="GO:0050660">
    <property type="term" value="F:flavin adenine dinucleotide binding"/>
    <property type="evidence" value="ECO:0007669"/>
    <property type="project" value="TreeGrafter"/>
</dbReference>
<proteinExistence type="predicted"/>
<dbReference type="InterPro" id="IPR050415">
    <property type="entry name" value="MRET"/>
</dbReference>
<accession>A0A7C2TLM8</accession>
<dbReference type="InterPro" id="IPR013130">
    <property type="entry name" value="Fe3_Rdtase_TM_dom"/>
</dbReference>
<dbReference type="GO" id="GO:0016020">
    <property type="term" value="C:membrane"/>
    <property type="evidence" value="ECO:0007669"/>
    <property type="project" value="UniProtKB-SubCell"/>
</dbReference>
<dbReference type="GO" id="GO:0046872">
    <property type="term" value="F:metal ion binding"/>
    <property type="evidence" value="ECO:0007669"/>
    <property type="project" value="UniProtKB-KW"/>
</dbReference>
<keyword evidence="10" id="KW-0408">Iron</keyword>
<evidence type="ECO:0000256" key="9">
    <source>
        <dbReference type="ARBA" id="ARBA00023002"/>
    </source>
</evidence>
<evidence type="ECO:0000256" key="3">
    <source>
        <dbReference type="ARBA" id="ARBA00022630"/>
    </source>
</evidence>
<dbReference type="AlphaFoldDB" id="A0A7C2TLM8"/>
<keyword evidence="12 13" id="KW-0472">Membrane</keyword>
<dbReference type="Pfam" id="PF08022">
    <property type="entry name" value="FAD_binding_8"/>
    <property type="match status" value="1"/>
</dbReference>
<dbReference type="Gene3D" id="3.40.50.80">
    <property type="entry name" value="Nucleotide-binding domain of ferredoxin-NADP reductase (FNR) module"/>
    <property type="match status" value="1"/>
</dbReference>
<organism evidence="15">
    <name type="scientific">Desulfurivibrio alkaliphilus</name>
    <dbReference type="NCBI Taxonomy" id="427923"/>
    <lineage>
        <taxon>Bacteria</taxon>
        <taxon>Pseudomonadati</taxon>
        <taxon>Thermodesulfobacteriota</taxon>
        <taxon>Desulfobulbia</taxon>
        <taxon>Desulfobulbales</taxon>
        <taxon>Desulfobulbaceae</taxon>
        <taxon>Desulfurivibrio</taxon>
    </lineage>
</organism>
<dbReference type="PANTHER" id="PTHR47354:SF8">
    <property type="entry name" value="1,2-PHENYLACETYL-COA EPOXIDASE, SUBUNIT E"/>
    <property type="match status" value="1"/>
</dbReference>
<evidence type="ECO:0000256" key="11">
    <source>
        <dbReference type="ARBA" id="ARBA00023014"/>
    </source>
</evidence>
<dbReference type="SUPFAM" id="SSF63380">
    <property type="entry name" value="Riboflavin synthase domain-like"/>
    <property type="match status" value="1"/>
</dbReference>
<dbReference type="Pfam" id="PF01794">
    <property type="entry name" value="Ferric_reduct"/>
    <property type="match status" value="1"/>
</dbReference>
<keyword evidence="3" id="KW-0285">Flavoprotein</keyword>
<feature type="domain" description="FAD-binding FR-type" evidence="14">
    <location>
        <begin position="201"/>
        <end position="302"/>
    </location>
</feature>